<proteinExistence type="predicted"/>
<gene>
    <name evidence="2" type="ORF">GCM10017581_102630</name>
</gene>
<name>A0A9W6KXQ6_9ACTN</name>
<comment type="caution">
    <text evidence="2">The sequence shown here is derived from an EMBL/GenBank/DDBJ whole genome shotgun (WGS) entry which is preliminary data.</text>
</comment>
<dbReference type="AlphaFoldDB" id="A0A9W6KXQ6"/>
<feature type="transmembrane region" description="Helical" evidence="1">
    <location>
        <begin position="188"/>
        <end position="207"/>
    </location>
</feature>
<dbReference type="Proteomes" id="UP001143480">
    <property type="component" value="Unassembled WGS sequence"/>
</dbReference>
<sequence length="208" mass="22009">MTAPSDTDRPEARPKTFPDRLARLLTEVFAPAVLASLLPLVIGVHATGSAPRGLAWGLLASLFSAILPYSLIWYGVRQGRLSDRHIGRREQRTKPLAVGLVLVLVGLGLLLVLHAPRELVALVVAHFLGGLVATVVNHFWKLSVHAAVAAATMAVLALALCPALLGTAVMVAAVAWSRVRLRDHTTPQVIAGAVVGLLTTGLVFALLR</sequence>
<protein>
    <recommendedName>
        <fullName evidence="4">PAP2 superfamily protein</fullName>
    </recommendedName>
</protein>
<dbReference type="Gene3D" id="1.20.144.10">
    <property type="entry name" value="Phosphatidic acid phosphatase type 2/haloperoxidase"/>
    <property type="match status" value="1"/>
</dbReference>
<organism evidence="2 3">
    <name type="scientific">Dactylosporangium matsuzakiense</name>
    <dbReference type="NCBI Taxonomy" id="53360"/>
    <lineage>
        <taxon>Bacteria</taxon>
        <taxon>Bacillati</taxon>
        <taxon>Actinomycetota</taxon>
        <taxon>Actinomycetes</taxon>
        <taxon>Micromonosporales</taxon>
        <taxon>Micromonosporaceae</taxon>
        <taxon>Dactylosporangium</taxon>
    </lineage>
</organism>
<feature type="transmembrane region" description="Helical" evidence="1">
    <location>
        <begin position="96"/>
        <end position="113"/>
    </location>
</feature>
<keyword evidence="1" id="KW-0472">Membrane</keyword>
<dbReference type="RefSeq" id="WP_261958932.1">
    <property type="nucleotide sequence ID" value="NZ_BAAAXA010000001.1"/>
</dbReference>
<reference evidence="2" key="2">
    <citation type="submission" date="2023-01" db="EMBL/GenBank/DDBJ databases">
        <authorList>
            <person name="Sun Q."/>
            <person name="Evtushenko L."/>
        </authorList>
    </citation>
    <scope>NUCLEOTIDE SEQUENCE</scope>
    <source>
        <strain evidence="2">VKM Ac-1321</strain>
    </source>
</reference>
<dbReference type="EMBL" id="BSFP01000152">
    <property type="protein sequence ID" value="GLL08496.1"/>
    <property type="molecule type" value="Genomic_DNA"/>
</dbReference>
<evidence type="ECO:0000313" key="3">
    <source>
        <dbReference type="Proteomes" id="UP001143480"/>
    </source>
</evidence>
<accession>A0A9W6KXQ6</accession>
<feature type="transmembrane region" description="Helical" evidence="1">
    <location>
        <begin position="147"/>
        <end position="176"/>
    </location>
</feature>
<keyword evidence="3" id="KW-1185">Reference proteome</keyword>
<feature type="transmembrane region" description="Helical" evidence="1">
    <location>
        <begin position="54"/>
        <end position="76"/>
    </location>
</feature>
<feature type="transmembrane region" description="Helical" evidence="1">
    <location>
        <begin position="21"/>
        <end position="42"/>
    </location>
</feature>
<keyword evidence="1" id="KW-0812">Transmembrane</keyword>
<keyword evidence="1" id="KW-1133">Transmembrane helix</keyword>
<reference evidence="2" key="1">
    <citation type="journal article" date="2014" name="Int. J. Syst. Evol. Microbiol.">
        <title>Complete genome sequence of Corynebacterium casei LMG S-19264T (=DSM 44701T), isolated from a smear-ripened cheese.</title>
        <authorList>
            <consortium name="US DOE Joint Genome Institute (JGI-PGF)"/>
            <person name="Walter F."/>
            <person name="Albersmeier A."/>
            <person name="Kalinowski J."/>
            <person name="Ruckert C."/>
        </authorList>
    </citation>
    <scope>NUCLEOTIDE SEQUENCE</scope>
    <source>
        <strain evidence="2">VKM Ac-1321</strain>
    </source>
</reference>
<evidence type="ECO:0000256" key="1">
    <source>
        <dbReference type="SAM" id="Phobius"/>
    </source>
</evidence>
<evidence type="ECO:0008006" key="4">
    <source>
        <dbReference type="Google" id="ProtNLM"/>
    </source>
</evidence>
<evidence type="ECO:0000313" key="2">
    <source>
        <dbReference type="EMBL" id="GLL08496.1"/>
    </source>
</evidence>
<feature type="transmembrane region" description="Helical" evidence="1">
    <location>
        <begin position="119"/>
        <end position="140"/>
    </location>
</feature>